<evidence type="ECO:0000313" key="1">
    <source>
        <dbReference type="EMBL" id="MBN8661349.1"/>
    </source>
</evidence>
<dbReference type="EMBL" id="JAFLCK010000019">
    <property type="protein sequence ID" value="MBN8661349.1"/>
    <property type="molecule type" value="Genomic_DNA"/>
</dbReference>
<name>A0A8J7P828_9BACT</name>
<accession>A0A8J7P828</accession>
<protein>
    <submittedName>
        <fullName evidence="1">Uncharacterized protein</fullName>
    </submittedName>
</protein>
<sequence length="72" mass="7732">MKPLSRKGDSLLQERLKKLSNPADIAATLQAYLESERHNHVMSAAMSGADVVQIGSALPGGNVICLDKMRVV</sequence>
<reference evidence="1" key="1">
    <citation type="submission" date="2021-02" db="EMBL/GenBank/DDBJ databases">
        <title>Genome-Resolved Metagenomics of a Microbial Community Performing Photosynthetic Biological Nutrient Removal.</title>
        <authorList>
            <person name="Mcdaniel E.A."/>
        </authorList>
    </citation>
    <scope>NUCLEOTIDE SEQUENCE</scope>
    <source>
        <strain evidence="1">UWPOB_OBS1</strain>
    </source>
</reference>
<gene>
    <name evidence="1" type="ORF">J0M35_13360</name>
</gene>
<comment type="caution">
    <text evidence="1">The sequence shown here is derived from an EMBL/GenBank/DDBJ whole genome shotgun (WGS) entry which is preliminary data.</text>
</comment>
<dbReference type="Proteomes" id="UP000664277">
    <property type="component" value="Unassembled WGS sequence"/>
</dbReference>
<dbReference type="AlphaFoldDB" id="A0A8J7P828"/>
<proteinExistence type="predicted"/>
<organism evidence="1 2">
    <name type="scientific">Candidatus Obscuribacter phosphatis</name>
    <dbReference type="NCBI Taxonomy" id="1906157"/>
    <lineage>
        <taxon>Bacteria</taxon>
        <taxon>Bacillati</taxon>
        <taxon>Candidatus Melainabacteria</taxon>
        <taxon>Candidatus Obscuribacterales</taxon>
        <taxon>Candidatus Obscuribacteraceae</taxon>
        <taxon>Candidatus Obscuribacter</taxon>
    </lineage>
</organism>
<evidence type="ECO:0000313" key="2">
    <source>
        <dbReference type="Proteomes" id="UP000664277"/>
    </source>
</evidence>